<dbReference type="Gene3D" id="3.10.580.10">
    <property type="entry name" value="CBS-domain"/>
    <property type="match status" value="1"/>
</dbReference>
<evidence type="ECO:0000256" key="6">
    <source>
        <dbReference type="SAM" id="MobiDB-lite"/>
    </source>
</evidence>
<sequence>MPVFRDSGIVRAPARPLRGNVDGQTRSKMRNYTHSQANQHKKNLEKERQDSAKSNKINFPDFDAYLDIYRENLDGEGDLPTIDGEGSCPTSTSAGGGIEEAEEEWEDIEDEETRLFKEAEQTYRALYYNRYRTRRNKVQIDQQRWSEQIPGMAEAYMDFAYHRAQGLSVEDEMSFLQTTKVIDVFENTDIDLAYFQRDQYISSSLVRQGYFPCSPLLHKSVISTRTLELYHHLFVRCPRLSIQPFVRALCDLHGIRFRNHLCVQFSEAYDAFRAVKTSILSSIKTVLGRDSPDWRSLNACPACQYPTAGESELEFEMLAAMDGNDSLKRVERREASGDTSTPGRVKERYDPRVGGRDYFLDPKEVDEWDIKNWRNQEGWKEPAPQLSKTGAEKGCEDRWENMKKSHTEADRGIFDETGIFVATCRHMFVLWALDMIKSGEQRKYALAFLHRFLSAIKEERANLGLRSPGKKAFGYDIGCQLQTTLDTSPCSPLLKKRTLLKFLLSYINGCGLEDLEVLERLFSLSNALAMAIRHASKFHRRQMISSWFYHHDNFEAYANLSKFIYNNYRQALTILEAKDSVISRMRAIGVLDGKEIFGWLDEEKEYLESRREEPEEDLNRMDLYVKQVKLNECRARLGAAHSAFIAYNPSDYPANVKRTNAVEQTMRHEQEKEEKLMSEVHFLERRLELKEPWTEDSEEWKKAEEMFKNHSYRKAVNRLEGLIVARIFELSKMHMAGTGYKMRQHLGKALKTRSKAIQEAVRTYNTAAAKLSPPREALSYDEVVEKAYVSELDFLKDTDSNIHEKIWAVPANRVLMTEYFKLFRASEELDRLHVEIHRLLTYMKEEQEYLRAVELNISENNPQLAYQVSLYRWERGRFNDLHRLRLRNIISLPGFDDTNRRFFRAGVGLKCQSQGEDERADDNMGEEMDVDRVNGEDDSDSEGEEGDIQAEAQVTAVLGVALHRTGAEPLQEEEVGILNSVLELGAKHVETIMTPMKDVVQLSADAILDQDTLATILASGCSRIPVYDPSVPSAYIGLLLVKKLLQYDHLLTLPVRNFPLSVLPEAHPSISCFQALDYFQTGRAHLLLISQTPGIAGGAIGIVTLEDIIEEIIAEEIVDETDLYEDNVSKRTARRLATATVMQG</sequence>
<keyword evidence="8" id="KW-1185">Reference proteome</keyword>
<dbReference type="Proteomes" id="UP001176059">
    <property type="component" value="Unassembled WGS sequence"/>
</dbReference>
<feature type="region of interest" description="Disordered" evidence="6">
    <location>
        <begin position="1"/>
        <end position="54"/>
    </location>
</feature>
<dbReference type="GO" id="GO:0016020">
    <property type="term" value="C:membrane"/>
    <property type="evidence" value="ECO:0007669"/>
    <property type="project" value="UniProtKB-SubCell"/>
</dbReference>
<reference evidence="7" key="2">
    <citation type="journal article" date="2023" name="Proc. Natl. Acad. Sci. U.S.A.">
        <title>A global phylogenomic analysis of the shiitake genus Lentinula.</title>
        <authorList>
            <person name="Sierra-Patev S."/>
            <person name="Min B."/>
            <person name="Naranjo-Ortiz M."/>
            <person name="Looney B."/>
            <person name="Konkel Z."/>
            <person name="Slot J.C."/>
            <person name="Sakamoto Y."/>
            <person name="Steenwyk J.L."/>
            <person name="Rokas A."/>
            <person name="Carro J."/>
            <person name="Camarero S."/>
            <person name="Ferreira P."/>
            <person name="Molpeceres G."/>
            <person name="Ruiz-Duenas F.J."/>
            <person name="Serrano A."/>
            <person name="Henrissat B."/>
            <person name="Drula E."/>
            <person name="Hughes K.W."/>
            <person name="Mata J.L."/>
            <person name="Ishikawa N.K."/>
            <person name="Vargas-Isla R."/>
            <person name="Ushijima S."/>
            <person name="Smith C.A."/>
            <person name="Donoghue J."/>
            <person name="Ahrendt S."/>
            <person name="Andreopoulos W."/>
            <person name="He G."/>
            <person name="LaButti K."/>
            <person name="Lipzen A."/>
            <person name="Ng V."/>
            <person name="Riley R."/>
            <person name="Sandor L."/>
            <person name="Barry K."/>
            <person name="Martinez A.T."/>
            <person name="Xiao Y."/>
            <person name="Gibbons J.G."/>
            <person name="Terashima K."/>
            <person name="Grigoriev I.V."/>
            <person name="Hibbett D."/>
        </authorList>
    </citation>
    <scope>NUCLEOTIDE SEQUENCE</scope>
    <source>
        <strain evidence="7">ET3784</strain>
    </source>
</reference>
<feature type="region of interest" description="Disordered" evidence="6">
    <location>
        <begin position="913"/>
        <end position="947"/>
    </location>
</feature>
<evidence type="ECO:0000256" key="3">
    <source>
        <dbReference type="ARBA" id="ARBA00022737"/>
    </source>
</evidence>
<keyword evidence="4" id="KW-1133">Transmembrane helix</keyword>
<evidence type="ECO:0000313" key="8">
    <source>
        <dbReference type="Proteomes" id="UP001176059"/>
    </source>
</evidence>
<dbReference type="GO" id="GO:0010960">
    <property type="term" value="P:magnesium ion homeostasis"/>
    <property type="evidence" value="ECO:0007669"/>
    <property type="project" value="UniProtKB-ARBA"/>
</dbReference>
<keyword evidence="3" id="KW-0677">Repeat</keyword>
<dbReference type="PANTHER" id="PTHR33096">
    <property type="entry name" value="CXC2 DOMAIN-CONTAINING PROTEIN"/>
    <property type="match status" value="1"/>
</dbReference>
<feature type="compositionally biased region" description="Acidic residues" evidence="6">
    <location>
        <begin position="918"/>
        <end position="929"/>
    </location>
</feature>
<proteinExistence type="predicted"/>
<gene>
    <name evidence="7" type="ORF">DFJ43DRAFT_1157084</name>
</gene>
<comment type="caution">
    <text evidence="7">The sequence shown here is derived from an EMBL/GenBank/DDBJ whole genome shotgun (WGS) entry which is preliminary data.</text>
</comment>
<accession>A0AA38MSI4</accession>
<dbReference type="SUPFAM" id="SSF54631">
    <property type="entry name" value="CBS-domain pair"/>
    <property type="match status" value="1"/>
</dbReference>
<dbReference type="EMBL" id="JANVFO010000042">
    <property type="protein sequence ID" value="KAJ3727245.1"/>
    <property type="molecule type" value="Genomic_DNA"/>
</dbReference>
<feature type="compositionally biased region" description="Acidic residues" evidence="6">
    <location>
        <begin position="936"/>
        <end position="947"/>
    </location>
</feature>
<keyword evidence="2" id="KW-0812">Transmembrane</keyword>
<protein>
    <submittedName>
        <fullName evidence="7">Uncharacterized protein</fullName>
    </submittedName>
</protein>
<dbReference type="AlphaFoldDB" id="A0AA38MSI4"/>
<name>A0AA38MSI4_9AGAR</name>
<organism evidence="7 8">
    <name type="scientific">Lentinula guzmanii</name>
    <dbReference type="NCBI Taxonomy" id="2804957"/>
    <lineage>
        <taxon>Eukaryota</taxon>
        <taxon>Fungi</taxon>
        <taxon>Dikarya</taxon>
        <taxon>Basidiomycota</taxon>
        <taxon>Agaricomycotina</taxon>
        <taxon>Agaricomycetes</taxon>
        <taxon>Agaricomycetidae</taxon>
        <taxon>Agaricales</taxon>
        <taxon>Marasmiineae</taxon>
        <taxon>Omphalotaceae</taxon>
        <taxon>Lentinula</taxon>
    </lineage>
</organism>
<evidence type="ECO:0000256" key="5">
    <source>
        <dbReference type="ARBA" id="ARBA00023136"/>
    </source>
</evidence>
<dbReference type="PANTHER" id="PTHR33096:SF1">
    <property type="entry name" value="CXC1-LIKE CYSTEINE CLUSTER ASSOCIATED WITH KDZ TRANSPOSASES DOMAIN-CONTAINING PROTEIN"/>
    <property type="match status" value="1"/>
</dbReference>
<evidence type="ECO:0000256" key="4">
    <source>
        <dbReference type="ARBA" id="ARBA00022989"/>
    </source>
</evidence>
<comment type="subcellular location">
    <subcellularLocation>
        <location evidence="1">Membrane</location>
        <topology evidence="1">Multi-pass membrane protein</topology>
    </subcellularLocation>
</comment>
<dbReference type="FunFam" id="3.10.580.10:FF:000006">
    <property type="entry name" value="DUF21 and CBS domain protein"/>
    <property type="match status" value="1"/>
</dbReference>
<feature type="region of interest" description="Disordered" evidence="6">
    <location>
        <begin position="328"/>
        <end position="347"/>
    </location>
</feature>
<dbReference type="Pfam" id="PF18758">
    <property type="entry name" value="KDZ"/>
    <property type="match status" value="1"/>
</dbReference>
<evidence type="ECO:0000256" key="2">
    <source>
        <dbReference type="ARBA" id="ARBA00022692"/>
    </source>
</evidence>
<evidence type="ECO:0000313" key="7">
    <source>
        <dbReference type="EMBL" id="KAJ3727245.1"/>
    </source>
</evidence>
<keyword evidence="5" id="KW-0472">Membrane</keyword>
<dbReference type="InterPro" id="IPR046342">
    <property type="entry name" value="CBS_dom_sf"/>
</dbReference>
<feature type="region of interest" description="Disordered" evidence="6">
    <location>
        <begin position="79"/>
        <end position="106"/>
    </location>
</feature>
<feature type="compositionally biased region" description="Polar residues" evidence="6">
    <location>
        <begin position="22"/>
        <end position="38"/>
    </location>
</feature>
<dbReference type="InterPro" id="IPR040521">
    <property type="entry name" value="KDZ"/>
</dbReference>
<feature type="compositionally biased region" description="Basic and acidic residues" evidence="6">
    <location>
        <begin position="42"/>
        <end position="53"/>
    </location>
</feature>
<reference evidence="7" key="1">
    <citation type="submission" date="2022-08" db="EMBL/GenBank/DDBJ databases">
        <authorList>
            <consortium name="DOE Joint Genome Institute"/>
            <person name="Min B."/>
            <person name="Sierra-Patev S."/>
            <person name="Naranjo-Ortiz M."/>
            <person name="Looney B."/>
            <person name="Konkel Z."/>
            <person name="Slot J.C."/>
            <person name="Sakamoto Y."/>
            <person name="Steenwyk J.L."/>
            <person name="Rokas A."/>
            <person name="Carro J."/>
            <person name="Camarero S."/>
            <person name="Ferreira P."/>
            <person name="Molpeceres G."/>
            <person name="Ruiz-duenas F.J."/>
            <person name="Serrano A."/>
            <person name="Henrissat B."/>
            <person name="Drula E."/>
            <person name="Hughes K.W."/>
            <person name="Mata J.L."/>
            <person name="Ishikawa N.K."/>
            <person name="Vargas-Isla R."/>
            <person name="Ushijima S."/>
            <person name="Smith C.A."/>
            <person name="Ahrendt S."/>
            <person name="Andreopoulos W."/>
            <person name="He G."/>
            <person name="LaButti K."/>
            <person name="Lipzen A."/>
            <person name="Ng V."/>
            <person name="Riley R."/>
            <person name="Sandor L."/>
            <person name="Barry K."/>
            <person name="Martinez A.T."/>
            <person name="Xiao Y."/>
            <person name="Gibbons J.G."/>
            <person name="Terashima K."/>
            <person name="Hibbett D.S."/>
            <person name="Grigoriev I.V."/>
        </authorList>
    </citation>
    <scope>NUCLEOTIDE SEQUENCE</scope>
    <source>
        <strain evidence="7">ET3784</strain>
    </source>
</reference>
<evidence type="ECO:0000256" key="1">
    <source>
        <dbReference type="ARBA" id="ARBA00004141"/>
    </source>
</evidence>